<name>A0A2Z6NP88_TRISU</name>
<evidence type="ECO:0008006" key="4">
    <source>
        <dbReference type="Google" id="ProtNLM"/>
    </source>
</evidence>
<accession>A0A2Z6NP88</accession>
<keyword evidence="1" id="KW-0732">Signal</keyword>
<gene>
    <name evidence="2" type="ORF">TSUD_192890</name>
</gene>
<evidence type="ECO:0000313" key="3">
    <source>
        <dbReference type="Proteomes" id="UP000242715"/>
    </source>
</evidence>
<proteinExistence type="predicted"/>
<feature type="signal peptide" evidence="1">
    <location>
        <begin position="1"/>
        <end position="18"/>
    </location>
</feature>
<protein>
    <recommendedName>
        <fullName evidence="4">Reverse transcriptase zinc-binding domain-containing protein</fullName>
    </recommendedName>
</protein>
<organism evidence="2 3">
    <name type="scientific">Trifolium subterraneum</name>
    <name type="common">Subterranean clover</name>
    <dbReference type="NCBI Taxonomy" id="3900"/>
    <lineage>
        <taxon>Eukaryota</taxon>
        <taxon>Viridiplantae</taxon>
        <taxon>Streptophyta</taxon>
        <taxon>Embryophyta</taxon>
        <taxon>Tracheophyta</taxon>
        <taxon>Spermatophyta</taxon>
        <taxon>Magnoliopsida</taxon>
        <taxon>eudicotyledons</taxon>
        <taxon>Gunneridae</taxon>
        <taxon>Pentapetalae</taxon>
        <taxon>rosids</taxon>
        <taxon>fabids</taxon>
        <taxon>Fabales</taxon>
        <taxon>Fabaceae</taxon>
        <taxon>Papilionoideae</taxon>
        <taxon>50 kb inversion clade</taxon>
        <taxon>NPAAA clade</taxon>
        <taxon>Hologalegina</taxon>
        <taxon>IRL clade</taxon>
        <taxon>Trifolieae</taxon>
        <taxon>Trifolium</taxon>
    </lineage>
</organism>
<reference evidence="3" key="1">
    <citation type="journal article" date="2017" name="Front. Plant Sci.">
        <title>Climate Clever Clovers: New Paradigm to Reduce the Environmental Footprint of Ruminants by Breeding Low Methanogenic Forages Utilizing Haplotype Variation.</title>
        <authorList>
            <person name="Kaur P."/>
            <person name="Appels R."/>
            <person name="Bayer P.E."/>
            <person name="Keeble-Gagnere G."/>
            <person name="Wang J."/>
            <person name="Hirakawa H."/>
            <person name="Shirasawa K."/>
            <person name="Vercoe P."/>
            <person name="Stefanova K."/>
            <person name="Durmic Z."/>
            <person name="Nichols P."/>
            <person name="Revell C."/>
            <person name="Isobe S.N."/>
            <person name="Edwards D."/>
            <person name="Erskine W."/>
        </authorList>
    </citation>
    <scope>NUCLEOTIDE SEQUENCE [LARGE SCALE GENOMIC DNA]</scope>
    <source>
        <strain evidence="3">cv. Daliak</strain>
    </source>
</reference>
<dbReference type="AlphaFoldDB" id="A0A2Z6NP88"/>
<sequence length="72" mass="8704">MVRMLLFGMALMMDYSHANQLNIRGLNSMVEPNIFKWIWRWEGPEPIRCLMWKIAHECLMTNSRRMQRSMTT</sequence>
<feature type="chain" id="PRO_5016359550" description="Reverse transcriptase zinc-binding domain-containing protein" evidence="1">
    <location>
        <begin position="19"/>
        <end position="72"/>
    </location>
</feature>
<dbReference type="OrthoDB" id="1433444at2759"/>
<evidence type="ECO:0000313" key="2">
    <source>
        <dbReference type="EMBL" id="GAU46128.1"/>
    </source>
</evidence>
<dbReference type="EMBL" id="DF974178">
    <property type="protein sequence ID" value="GAU46128.1"/>
    <property type="molecule type" value="Genomic_DNA"/>
</dbReference>
<evidence type="ECO:0000256" key="1">
    <source>
        <dbReference type="SAM" id="SignalP"/>
    </source>
</evidence>
<dbReference type="Proteomes" id="UP000242715">
    <property type="component" value="Unassembled WGS sequence"/>
</dbReference>
<keyword evidence="3" id="KW-1185">Reference proteome</keyword>